<dbReference type="InterPro" id="IPR001209">
    <property type="entry name" value="Ribosomal_uS14"/>
</dbReference>
<evidence type="ECO:0000256" key="3">
    <source>
        <dbReference type="ARBA" id="ARBA00022980"/>
    </source>
</evidence>
<dbReference type="FunFam" id="1.10.287.1480:FF:000001">
    <property type="entry name" value="30S ribosomal protein S14"/>
    <property type="match status" value="1"/>
</dbReference>
<keyword evidence="7" id="KW-0694">RNA-binding</keyword>
<comment type="function">
    <text evidence="1 7">Binds 16S rRNA, required for the assembly of 30S particles and may also be responsible for determining the conformation of the 16S rRNA at the A site.</text>
</comment>
<evidence type="ECO:0000313" key="9">
    <source>
        <dbReference type="Proteomes" id="UP000095228"/>
    </source>
</evidence>
<evidence type="ECO:0000256" key="2">
    <source>
        <dbReference type="ARBA" id="ARBA00009083"/>
    </source>
</evidence>
<dbReference type="NCBIfam" id="NF006477">
    <property type="entry name" value="PRK08881.1"/>
    <property type="match status" value="1"/>
</dbReference>
<dbReference type="OrthoDB" id="9810484at2"/>
<dbReference type="GO" id="GO:0006412">
    <property type="term" value="P:translation"/>
    <property type="evidence" value="ECO:0007669"/>
    <property type="project" value="UniProtKB-UniRule"/>
</dbReference>
<dbReference type="GO" id="GO:0003735">
    <property type="term" value="F:structural constituent of ribosome"/>
    <property type="evidence" value="ECO:0007669"/>
    <property type="project" value="InterPro"/>
</dbReference>
<evidence type="ECO:0000256" key="4">
    <source>
        <dbReference type="ARBA" id="ARBA00023274"/>
    </source>
</evidence>
<dbReference type="Pfam" id="PF00253">
    <property type="entry name" value="Ribosomal_S14"/>
    <property type="match status" value="1"/>
</dbReference>
<dbReference type="PROSITE" id="PS00527">
    <property type="entry name" value="RIBOSOMAL_S14"/>
    <property type="match status" value="1"/>
</dbReference>
<dbReference type="InterPro" id="IPR018271">
    <property type="entry name" value="Ribosomal_uS14_CS"/>
</dbReference>
<dbReference type="Proteomes" id="UP000095228">
    <property type="component" value="Chromosome"/>
</dbReference>
<reference evidence="8 9" key="1">
    <citation type="submission" date="2016-06" db="EMBL/GenBank/DDBJ databases">
        <title>Three novel species with peptidoglycan cell walls form the new genus Lacunisphaera gen. nov. in the family Opitutaceae of the verrucomicrobial subdivision 4.</title>
        <authorList>
            <person name="Rast P."/>
            <person name="Gloeckner I."/>
            <person name="Jogler M."/>
            <person name="Boedeker C."/>
            <person name="Jeske O."/>
            <person name="Wiegand S."/>
            <person name="Reinhardt R."/>
            <person name="Schumann P."/>
            <person name="Rohde M."/>
            <person name="Spring S."/>
            <person name="Gloeckner F.O."/>
            <person name="Jogler C."/>
        </authorList>
    </citation>
    <scope>NUCLEOTIDE SEQUENCE [LARGE SCALE GENOMIC DNA]</scope>
    <source>
        <strain evidence="8 9">IG16b</strain>
    </source>
</reference>
<dbReference type="InterPro" id="IPR023036">
    <property type="entry name" value="Ribosomal_uS14_bac/plastid"/>
</dbReference>
<evidence type="ECO:0000256" key="6">
    <source>
        <dbReference type="ARBA" id="ARBA00047110"/>
    </source>
</evidence>
<keyword evidence="3 7" id="KW-0689">Ribosomal protein</keyword>
<accession>A0A1D8AR99</accession>
<dbReference type="Gene3D" id="1.10.287.1480">
    <property type="match status" value="1"/>
</dbReference>
<comment type="subunit">
    <text evidence="6 7">Part of the 30S ribosomal subunit. Contacts proteins S3 and S10.</text>
</comment>
<dbReference type="EMBL" id="CP016094">
    <property type="protein sequence ID" value="AOS43418.1"/>
    <property type="molecule type" value="Genomic_DNA"/>
</dbReference>
<gene>
    <name evidence="7 8" type="primary">rpsN</name>
    <name evidence="8" type="ORF">Verru16b_00461</name>
</gene>
<comment type="similarity">
    <text evidence="2 7">Belongs to the universal ribosomal protein uS14 family.</text>
</comment>
<dbReference type="STRING" id="1838286.Verru16b_00461"/>
<protein>
    <recommendedName>
        <fullName evidence="5 7">Small ribosomal subunit protein uS14</fullName>
    </recommendedName>
</protein>
<name>A0A1D8AR99_9BACT</name>
<evidence type="ECO:0000313" key="8">
    <source>
        <dbReference type="EMBL" id="AOS43418.1"/>
    </source>
</evidence>
<dbReference type="AlphaFoldDB" id="A0A1D8AR99"/>
<keyword evidence="7" id="KW-0699">rRNA-binding</keyword>
<proteinExistence type="inferred from homology"/>
<evidence type="ECO:0000256" key="7">
    <source>
        <dbReference type="HAMAP-Rule" id="MF_00537"/>
    </source>
</evidence>
<dbReference type="PANTHER" id="PTHR19836:SF19">
    <property type="entry name" value="SMALL RIBOSOMAL SUBUNIT PROTEIN US14M"/>
    <property type="match status" value="1"/>
</dbReference>
<sequence>MPKTSAIERNKKRIRLVEKHAAKRAELKAILANPATTDEEFFAAQKKLAKLPRNSSKVRIRNRCSLSGRPRGFHRRFGVSRITLRELALAGKIPGVTKSSW</sequence>
<dbReference type="SUPFAM" id="SSF57716">
    <property type="entry name" value="Glucocorticoid receptor-like (DNA-binding domain)"/>
    <property type="match status" value="1"/>
</dbReference>
<evidence type="ECO:0000256" key="5">
    <source>
        <dbReference type="ARBA" id="ARBA00035167"/>
    </source>
</evidence>
<dbReference type="GO" id="GO:0005737">
    <property type="term" value="C:cytoplasm"/>
    <property type="evidence" value="ECO:0007669"/>
    <property type="project" value="UniProtKB-ARBA"/>
</dbReference>
<dbReference type="GO" id="GO:0015935">
    <property type="term" value="C:small ribosomal subunit"/>
    <property type="evidence" value="ECO:0007669"/>
    <property type="project" value="TreeGrafter"/>
</dbReference>
<dbReference type="PATRIC" id="fig|1838286.3.peg.469"/>
<dbReference type="GO" id="GO:0019843">
    <property type="term" value="F:rRNA binding"/>
    <property type="evidence" value="ECO:0007669"/>
    <property type="project" value="UniProtKB-UniRule"/>
</dbReference>
<dbReference type="HAMAP" id="MF_00537">
    <property type="entry name" value="Ribosomal_uS14_1"/>
    <property type="match status" value="1"/>
</dbReference>
<dbReference type="PANTHER" id="PTHR19836">
    <property type="entry name" value="30S RIBOSOMAL PROTEIN S14"/>
    <property type="match status" value="1"/>
</dbReference>
<dbReference type="KEGG" id="obg:Verru16b_00461"/>
<evidence type="ECO:0000256" key="1">
    <source>
        <dbReference type="ARBA" id="ARBA00003686"/>
    </source>
</evidence>
<keyword evidence="9" id="KW-1185">Reference proteome</keyword>
<organism evidence="8 9">
    <name type="scientific">Lacunisphaera limnophila</name>
    <dbReference type="NCBI Taxonomy" id="1838286"/>
    <lineage>
        <taxon>Bacteria</taxon>
        <taxon>Pseudomonadati</taxon>
        <taxon>Verrucomicrobiota</taxon>
        <taxon>Opitutia</taxon>
        <taxon>Opitutales</taxon>
        <taxon>Opitutaceae</taxon>
        <taxon>Lacunisphaera</taxon>
    </lineage>
</organism>
<dbReference type="RefSeq" id="WP_069960771.1">
    <property type="nucleotide sequence ID" value="NZ_CP016094.1"/>
</dbReference>
<keyword evidence="4 7" id="KW-0687">Ribonucleoprotein</keyword>